<gene>
    <name evidence="1" type="ORF">CLV98_10480</name>
</gene>
<dbReference type="Pfam" id="PF08889">
    <property type="entry name" value="WbqC"/>
    <property type="match status" value="2"/>
</dbReference>
<organism evidence="1 2">
    <name type="scientific">Dyadobacter jejuensis</name>
    <dbReference type="NCBI Taxonomy" id="1082580"/>
    <lineage>
        <taxon>Bacteria</taxon>
        <taxon>Pseudomonadati</taxon>
        <taxon>Bacteroidota</taxon>
        <taxon>Cytophagia</taxon>
        <taxon>Cytophagales</taxon>
        <taxon>Spirosomataceae</taxon>
        <taxon>Dyadobacter</taxon>
    </lineage>
</organism>
<dbReference type="AlphaFoldDB" id="A0A316AL47"/>
<evidence type="ECO:0000313" key="2">
    <source>
        <dbReference type="Proteomes" id="UP000245880"/>
    </source>
</evidence>
<comment type="caution">
    <text evidence="1">The sequence shown here is derived from an EMBL/GenBank/DDBJ whole genome shotgun (WGS) entry which is preliminary data.</text>
</comment>
<dbReference type="EMBL" id="QGDT01000004">
    <property type="protein sequence ID" value="PWJ58222.1"/>
    <property type="molecule type" value="Genomic_DNA"/>
</dbReference>
<reference evidence="1 2" key="1">
    <citation type="submission" date="2018-03" db="EMBL/GenBank/DDBJ databases">
        <title>Genomic Encyclopedia of Archaeal and Bacterial Type Strains, Phase II (KMG-II): from individual species to whole genera.</title>
        <authorList>
            <person name="Goeker M."/>
        </authorList>
    </citation>
    <scope>NUCLEOTIDE SEQUENCE [LARGE SCALE GENOMIC DNA]</scope>
    <source>
        <strain evidence="1 2">DSM 100346</strain>
    </source>
</reference>
<proteinExistence type="predicted"/>
<name>A0A316AL47_9BACT</name>
<keyword evidence="2" id="KW-1185">Reference proteome</keyword>
<protein>
    <submittedName>
        <fullName evidence="1">WbqC-like protein</fullName>
    </submittedName>
</protein>
<accession>A0A316AL47</accession>
<evidence type="ECO:0000313" key="1">
    <source>
        <dbReference type="EMBL" id="PWJ58222.1"/>
    </source>
</evidence>
<dbReference type="InterPro" id="IPR014985">
    <property type="entry name" value="WbqC"/>
</dbReference>
<sequence length="230" mass="26959">MIFKSPFSYLVVSEVIQSNTPLEGVQIELQYFPCLEYFGCLLRHDYSILDIDELYRKQTFRNRCMVLTANKVDTLSVPVKHYDSGTLSREIEIDYSQDWKRRHWGCLQSAYGKSPFYEYFAPEFKSVFDQDPQYLVDLNYELLTICLRLLGHKKEVRYKLSGPRIASDKLENLNSRINNKKSTKNYIYYQPVPYYQTFGNGFVENLSIVDLLFNMGPEARGILLQSTISK</sequence>
<dbReference type="Proteomes" id="UP000245880">
    <property type="component" value="Unassembled WGS sequence"/>
</dbReference>